<feature type="domain" description="WW" evidence="2">
    <location>
        <begin position="9"/>
        <end position="43"/>
    </location>
</feature>
<feature type="compositionally biased region" description="Gly residues" evidence="1">
    <location>
        <begin position="215"/>
        <end position="233"/>
    </location>
</feature>
<protein>
    <recommendedName>
        <fullName evidence="2">WW domain-containing protein</fullName>
    </recommendedName>
</protein>
<dbReference type="OrthoDB" id="2444812at2759"/>
<dbReference type="AlphaFoldDB" id="A5E7L8"/>
<feature type="compositionally biased region" description="Low complexity" evidence="1">
    <location>
        <begin position="171"/>
        <end position="214"/>
    </location>
</feature>
<dbReference type="PANTHER" id="PTHR46697">
    <property type="entry name" value="FORMIN-BINDING PROTEIN 4"/>
    <property type="match status" value="1"/>
</dbReference>
<dbReference type="VEuPathDB" id="FungiDB:LELG_05607"/>
<dbReference type="CDD" id="cd00201">
    <property type="entry name" value="WW"/>
    <property type="match status" value="1"/>
</dbReference>
<dbReference type="KEGG" id="lel:PVL30_004366"/>
<dbReference type="InterPro" id="IPR001202">
    <property type="entry name" value="WW_dom"/>
</dbReference>
<feature type="region of interest" description="Disordered" evidence="1">
    <location>
        <begin position="34"/>
        <end position="92"/>
    </location>
</feature>
<dbReference type="SMART" id="SM00456">
    <property type="entry name" value="WW"/>
    <property type="match status" value="1"/>
</dbReference>
<dbReference type="Gene3D" id="2.20.70.10">
    <property type="match status" value="1"/>
</dbReference>
<dbReference type="Pfam" id="PF00397">
    <property type="entry name" value="WW"/>
    <property type="match status" value="1"/>
</dbReference>
<dbReference type="InterPro" id="IPR036020">
    <property type="entry name" value="WW_dom_sf"/>
</dbReference>
<dbReference type="PROSITE" id="PS50020">
    <property type="entry name" value="WW_DOMAIN_2"/>
    <property type="match status" value="1"/>
</dbReference>
<dbReference type="PANTHER" id="PTHR46697:SF1">
    <property type="entry name" value="FORMIN-BINDING PROTEIN 4"/>
    <property type="match status" value="1"/>
</dbReference>
<dbReference type="PROSITE" id="PS01159">
    <property type="entry name" value="WW_DOMAIN_1"/>
    <property type="match status" value="1"/>
</dbReference>
<dbReference type="EMBL" id="CH981534">
    <property type="protein sequence ID" value="EDK47426.1"/>
    <property type="molecule type" value="Genomic_DNA"/>
</dbReference>
<keyword evidence="4" id="KW-1185">Reference proteome</keyword>
<feature type="region of interest" description="Disordered" evidence="1">
    <location>
        <begin position="171"/>
        <end position="344"/>
    </location>
</feature>
<gene>
    <name evidence="3" type="ORF">LELG_05607</name>
</gene>
<dbReference type="SUPFAM" id="SSF51045">
    <property type="entry name" value="WW domain"/>
    <property type="match status" value="1"/>
</dbReference>
<dbReference type="InterPro" id="IPR053076">
    <property type="entry name" value="WW_domain_protein"/>
</dbReference>
<evidence type="ECO:0000313" key="4">
    <source>
        <dbReference type="Proteomes" id="UP000001996"/>
    </source>
</evidence>
<evidence type="ECO:0000256" key="1">
    <source>
        <dbReference type="SAM" id="MobiDB-lite"/>
    </source>
</evidence>
<dbReference type="OMA" id="YYVQLAT"/>
<dbReference type="STRING" id="379508.A5E7L8"/>
<proteinExistence type="predicted"/>
<reference evidence="3 4" key="1">
    <citation type="journal article" date="2009" name="Nature">
        <title>Evolution of pathogenicity and sexual reproduction in eight Candida genomes.</title>
        <authorList>
            <person name="Butler G."/>
            <person name="Rasmussen M.D."/>
            <person name="Lin M.F."/>
            <person name="Santos M.A."/>
            <person name="Sakthikumar S."/>
            <person name="Munro C.A."/>
            <person name="Rheinbay E."/>
            <person name="Grabherr M."/>
            <person name="Forche A."/>
            <person name="Reedy J.L."/>
            <person name="Agrafioti I."/>
            <person name="Arnaud M.B."/>
            <person name="Bates S."/>
            <person name="Brown A.J."/>
            <person name="Brunke S."/>
            <person name="Costanzo M.C."/>
            <person name="Fitzpatrick D.A."/>
            <person name="de Groot P.W."/>
            <person name="Harris D."/>
            <person name="Hoyer L.L."/>
            <person name="Hube B."/>
            <person name="Klis F.M."/>
            <person name="Kodira C."/>
            <person name="Lennard N."/>
            <person name="Logue M.E."/>
            <person name="Martin R."/>
            <person name="Neiman A.M."/>
            <person name="Nikolaou E."/>
            <person name="Quail M.A."/>
            <person name="Quinn J."/>
            <person name="Santos M.C."/>
            <person name="Schmitzberger F.F."/>
            <person name="Sherlock G."/>
            <person name="Shah P."/>
            <person name="Silverstein K.A."/>
            <person name="Skrzypek M.S."/>
            <person name="Soll D."/>
            <person name="Staggs R."/>
            <person name="Stansfield I."/>
            <person name="Stumpf M.P."/>
            <person name="Sudbery P.E."/>
            <person name="Srikantha T."/>
            <person name="Zeng Q."/>
            <person name="Berman J."/>
            <person name="Berriman M."/>
            <person name="Heitman J."/>
            <person name="Gow N.A."/>
            <person name="Lorenz M.C."/>
            <person name="Birren B.W."/>
            <person name="Kellis M."/>
            <person name="Cuomo C.A."/>
        </authorList>
    </citation>
    <scope>NUCLEOTIDE SEQUENCE [LARGE SCALE GENOMIC DNA]</scope>
    <source>
        <strain evidence="4">ATCC 11503 / BCRC 21390 / CBS 2605 / JCM 1781 / NBRC 1676 / NRRL YB-4239</strain>
    </source>
</reference>
<feature type="compositionally biased region" description="Basic and acidic residues" evidence="1">
    <location>
        <begin position="50"/>
        <end position="62"/>
    </location>
</feature>
<dbReference type="HOGENOM" id="CLU_806695_0_0_1"/>
<feature type="compositionally biased region" description="Polar residues" evidence="1">
    <location>
        <begin position="240"/>
        <end position="256"/>
    </location>
</feature>
<dbReference type="Proteomes" id="UP000001996">
    <property type="component" value="Unassembled WGS sequence"/>
</dbReference>
<evidence type="ECO:0000313" key="3">
    <source>
        <dbReference type="EMBL" id="EDK47426.1"/>
    </source>
</evidence>
<feature type="compositionally biased region" description="Low complexity" evidence="1">
    <location>
        <begin position="80"/>
        <end position="92"/>
    </location>
</feature>
<dbReference type="eggNOG" id="ENOG502S4HG">
    <property type="taxonomic scope" value="Eukaryota"/>
</dbReference>
<organism evidence="3 4">
    <name type="scientific">Lodderomyces elongisporus (strain ATCC 11503 / CBS 2605 / JCM 1781 / NBRC 1676 / NRRL YB-4239)</name>
    <name type="common">Yeast</name>
    <name type="synonym">Saccharomyces elongisporus</name>
    <dbReference type="NCBI Taxonomy" id="379508"/>
    <lineage>
        <taxon>Eukaryota</taxon>
        <taxon>Fungi</taxon>
        <taxon>Dikarya</taxon>
        <taxon>Ascomycota</taxon>
        <taxon>Saccharomycotina</taxon>
        <taxon>Pichiomycetes</taxon>
        <taxon>Debaryomycetaceae</taxon>
        <taxon>Candida/Lodderomyces clade</taxon>
        <taxon>Lodderomyces</taxon>
    </lineage>
</organism>
<sequence>MSDNLGNLDKLPNGWVAQWDEEYKRYYYVNKATGKSQWEFPTEEETNYSDNERHDAEQKSYQRPEAGPSEGTRGFGIGQGEQSEQGEQGEQSERGIGSFVMNQAMSSMSGSKHNNYQGSSNSGLNSAGLGAAVSMVGSYLASHSSGQNKPAGNNSSGGLGGMISSFLGNGNSQNNSGNYQGNSGYNSNNYGGNYNNSNSYNGGNSNSGNPYGGQSQQGGGLTGMIGNLIGGGSSSNQGSYSRPEQSYNNSNQNQRPQEGFGYLGSNSGSGRYDESNRFGGEFGMPGGEQGHHGHHGRHLEGRFGEDQPGYGPNRNEGRNRYDPSSSNDNYGGGAFGYNTGNNRY</sequence>
<evidence type="ECO:0000259" key="2">
    <source>
        <dbReference type="PROSITE" id="PS50020"/>
    </source>
</evidence>
<dbReference type="InParanoid" id="A5E7L8"/>
<accession>A5E7L8</accession>
<dbReference type="GeneID" id="5230240"/>
<name>A5E7L8_LODEL</name>